<dbReference type="Proteomes" id="UP000284824">
    <property type="component" value="Unassembled WGS sequence"/>
</dbReference>
<keyword evidence="5" id="KW-1185">Reference proteome</keyword>
<proteinExistence type="predicted"/>
<name>A0A438MAM7_9ACTN</name>
<protein>
    <submittedName>
        <fullName evidence="4">TetR family transcriptional regulator</fullName>
    </submittedName>
</protein>
<dbReference type="Pfam" id="PF00440">
    <property type="entry name" value="TetR_N"/>
    <property type="match status" value="1"/>
</dbReference>
<feature type="DNA-binding region" description="H-T-H motif" evidence="2">
    <location>
        <begin position="39"/>
        <end position="58"/>
    </location>
</feature>
<evidence type="ECO:0000259" key="3">
    <source>
        <dbReference type="PROSITE" id="PS50977"/>
    </source>
</evidence>
<organism evidence="4 5">
    <name type="scientific">Nonomuraea polychroma</name>
    <dbReference type="NCBI Taxonomy" id="46176"/>
    <lineage>
        <taxon>Bacteria</taxon>
        <taxon>Bacillati</taxon>
        <taxon>Actinomycetota</taxon>
        <taxon>Actinomycetes</taxon>
        <taxon>Streptosporangiales</taxon>
        <taxon>Streptosporangiaceae</taxon>
        <taxon>Nonomuraea</taxon>
    </lineage>
</organism>
<dbReference type="AlphaFoldDB" id="A0A438MAM7"/>
<dbReference type="Gene3D" id="1.10.357.10">
    <property type="entry name" value="Tetracycline Repressor, domain 2"/>
    <property type="match status" value="1"/>
</dbReference>
<dbReference type="InterPro" id="IPR001647">
    <property type="entry name" value="HTH_TetR"/>
</dbReference>
<dbReference type="InterPro" id="IPR009057">
    <property type="entry name" value="Homeodomain-like_sf"/>
</dbReference>
<comment type="caution">
    <text evidence="4">The sequence shown here is derived from an EMBL/GenBank/DDBJ whole genome shotgun (WGS) entry which is preliminary data.</text>
</comment>
<feature type="domain" description="HTH tetR-type" evidence="3">
    <location>
        <begin position="18"/>
        <end position="76"/>
    </location>
</feature>
<evidence type="ECO:0000313" key="5">
    <source>
        <dbReference type="Proteomes" id="UP000284824"/>
    </source>
</evidence>
<dbReference type="PROSITE" id="PS50977">
    <property type="entry name" value="HTH_TETR_2"/>
    <property type="match status" value="1"/>
</dbReference>
<sequence>MMGMSVPYELGGRHQQKARTRQALISATRELLTQGVIPTVEQAAATAGISRTTAYRYFPNQRTLLLAAHPETQQQSLLPEHAPSDPQARLDLVMEAFTRITVEWEPQLRTSLRLSLEPVPDTEQPVLRGGRAIGWIEDALAPLRETNPEIDVHRLAVAIRSASGIEALIWLTDIAGLSREEAVETMSWSAHALLQAALAGATPPQS</sequence>
<keyword evidence="1 2" id="KW-0238">DNA-binding</keyword>
<dbReference type="EMBL" id="SAUN01000001">
    <property type="protein sequence ID" value="RVX42748.1"/>
    <property type="molecule type" value="Genomic_DNA"/>
</dbReference>
<gene>
    <name evidence="4" type="ORF">EDD27_5409</name>
</gene>
<evidence type="ECO:0000313" key="4">
    <source>
        <dbReference type="EMBL" id="RVX42748.1"/>
    </source>
</evidence>
<dbReference type="SUPFAM" id="SSF46689">
    <property type="entry name" value="Homeodomain-like"/>
    <property type="match status" value="1"/>
</dbReference>
<dbReference type="GO" id="GO:0003677">
    <property type="term" value="F:DNA binding"/>
    <property type="evidence" value="ECO:0007669"/>
    <property type="project" value="UniProtKB-UniRule"/>
</dbReference>
<reference evidence="4 5" key="1">
    <citation type="submission" date="2019-01" db="EMBL/GenBank/DDBJ databases">
        <title>Sequencing the genomes of 1000 actinobacteria strains.</title>
        <authorList>
            <person name="Klenk H.-P."/>
        </authorList>
    </citation>
    <scope>NUCLEOTIDE SEQUENCE [LARGE SCALE GENOMIC DNA]</scope>
    <source>
        <strain evidence="4 5">DSM 43925</strain>
    </source>
</reference>
<evidence type="ECO:0000256" key="2">
    <source>
        <dbReference type="PROSITE-ProRule" id="PRU00335"/>
    </source>
</evidence>
<evidence type="ECO:0000256" key="1">
    <source>
        <dbReference type="ARBA" id="ARBA00023125"/>
    </source>
</evidence>
<accession>A0A438MAM7</accession>